<keyword evidence="5" id="KW-0539">Nucleus</keyword>
<dbReference type="PANTHER" id="PTHR31194">
    <property type="entry name" value="SHN SHINE , DNA BINDING / TRANSCRIPTION FACTOR"/>
    <property type="match status" value="1"/>
</dbReference>
<feature type="region of interest" description="Disordered" evidence="6">
    <location>
        <begin position="117"/>
        <end position="168"/>
    </location>
</feature>
<organism evidence="8 9">
    <name type="scientific">Penstemon davidsonii</name>
    <dbReference type="NCBI Taxonomy" id="160366"/>
    <lineage>
        <taxon>Eukaryota</taxon>
        <taxon>Viridiplantae</taxon>
        <taxon>Streptophyta</taxon>
        <taxon>Embryophyta</taxon>
        <taxon>Tracheophyta</taxon>
        <taxon>Spermatophyta</taxon>
        <taxon>Magnoliopsida</taxon>
        <taxon>eudicotyledons</taxon>
        <taxon>Gunneridae</taxon>
        <taxon>Pentapetalae</taxon>
        <taxon>asterids</taxon>
        <taxon>lamiids</taxon>
        <taxon>Lamiales</taxon>
        <taxon>Plantaginaceae</taxon>
        <taxon>Cheloneae</taxon>
        <taxon>Penstemon</taxon>
    </lineage>
</organism>
<dbReference type="SMART" id="SM00380">
    <property type="entry name" value="AP2"/>
    <property type="match status" value="1"/>
</dbReference>
<keyword evidence="9" id="KW-1185">Reference proteome</keyword>
<dbReference type="PIRSF" id="PIRSF038123">
    <property type="entry name" value="PTI6"/>
    <property type="match status" value="1"/>
</dbReference>
<evidence type="ECO:0000313" key="9">
    <source>
        <dbReference type="Proteomes" id="UP001291926"/>
    </source>
</evidence>
<evidence type="ECO:0000259" key="7">
    <source>
        <dbReference type="PROSITE" id="PS51032"/>
    </source>
</evidence>
<feature type="compositionally biased region" description="Polar residues" evidence="6">
    <location>
        <begin position="129"/>
        <end position="142"/>
    </location>
</feature>
<dbReference type="InterPro" id="IPR001471">
    <property type="entry name" value="AP2/ERF_dom"/>
</dbReference>
<keyword evidence="3" id="KW-0238">DNA-binding</keyword>
<proteinExistence type="predicted"/>
<feature type="compositionally biased region" description="Low complexity" evidence="6">
    <location>
        <begin position="143"/>
        <end position="161"/>
    </location>
</feature>
<feature type="domain" description="AP2/ERF" evidence="7">
    <location>
        <begin position="65"/>
        <end position="131"/>
    </location>
</feature>
<feature type="compositionally biased region" description="Basic residues" evidence="6">
    <location>
        <begin position="1"/>
        <end position="10"/>
    </location>
</feature>
<keyword evidence="4" id="KW-0804">Transcription</keyword>
<comment type="subcellular location">
    <subcellularLocation>
        <location evidence="1">Nucleus</location>
    </subcellularLocation>
</comment>
<evidence type="ECO:0000256" key="5">
    <source>
        <dbReference type="ARBA" id="ARBA00023242"/>
    </source>
</evidence>
<keyword evidence="2" id="KW-0805">Transcription regulation</keyword>
<evidence type="ECO:0000256" key="2">
    <source>
        <dbReference type="ARBA" id="ARBA00023015"/>
    </source>
</evidence>
<dbReference type="Proteomes" id="UP001291926">
    <property type="component" value="Unassembled WGS sequence"/>
</dbReference>
<evidence type="ECO:0000256" key="1">
    <source>
        <dbReference type="ARBA" id="ARBA00004123"/>
    </source>
</evidence>
<dbReference type="CDD" id="cd00018">
    <property type="entry name" value="AP2"/>
    <property type="match status" value="1"/>
</dbReference>
<dbReference type="InterPro" id="IPR016177">
    <property type="entry name" value="DNA-bd_dom_sf"/>
</dbReference>
<dbReference type="PANTHER" id="PTHR31194:SF62">
    <property type="entry name" value="ETHYLENE-RESPONSIVE TRANSCRIPTION FACTOR ERF118"/>
    <property type="match status" value="1"/>
</dbReference>
<dbReference type="InterPro" id="IPR036955">
    <property type="entry name" value="AP2/ERF_dom_sf"/>
</dbReference>
<dbReference type="Gene3D" id="3.30.730.10">
    <property type="entry name" value="AP2/ERF domain"/>
    <property type="match status" value="1"/>
</dbReference>
<protein>
    <recommendedName>
        <fullName evidence="7">AP2/ERF domain-containing protein</fullName>
    </recommendedName>
</protein>
<evidence type="ECO:0000313" key="8">
    <source>
        <dbReference type="EMBL" id="KAK4493279.1"/>
    </source>
</evidence>
<dbReference type="EMBL" id="JAYDYQ010000537">
    <property type="protein sequence ID" value="KAK4493279.1"/>
    <property type="molecule type" value="Genomic_DNA"/>
</dbReference>
<gene>
    <name evidence="8" type="ORF">RD792_017841</name>
</gene>
<dbReference type="PROSITE" id="PS51032">
    <property type="entry name" value="AP2_ERF"/>
    <property type="match status" value="1"/>
</dbReference>
<sequence length="168" mass="19197">MEKNLSKKPNKIIVTYTDPDATDSSSDEEMEPIQNGSKKKVHEIVLNAPKKNVTNLNEKEPKSKKFIGVRMRESGKFAAEIRNPITKKRDWLGTFITREEASNAYHARKREIEEKLRAKQGLGEKSLQDYPSTILENETSDSSNENTQVVTEENNKNTNVSENKEEED</sequence>
<dbReference type="InterPro" id="IPR050913">
    <property type="entry name" value="AP2/ERF_ERF"/>
</dbReference>
<name>A0ABR0DVM8_9LAMI</name>
<evidence type="ECO:0000256" key="3">
    <source>
        <dbReference type="ARBA" id="ARBA00023125"/>
    </source>
</evidence>
<evidence type="ECO:0000256" key="4">
    <source>
        <dbReference type="ARBA" id="ARBA00023163"/>
    </source>
</evidence>
<accession>A0ABR0DVM8</accession>
<reference evidence="8 9" key="1">
    <citation type="journal article" date="2023" name="bioRxiv">
        <title>Genome report: Whole genome sequence and annotation of Penstemon davidsonii.</title>
        <authorList>
            <person name="Ostevik K.L."/>
            <person name="Alabady M."/>
            <person name="Zhang M."/>
            <person name="Rausher M.D."/>
        </authorList>
    </citation>
    <scope>NUCLEOTIDE SEQUENCE [LARGE SCALE GENOMIC DNA]</scope>
    <source>
        <strain evidence="8">DNT005</strain>
        <tissue evidence="8">Whole leaf</tissue>
    </source>
</reference>
<comment type="caution">
    <text evidence="8">The sequence shown here is derived from an EMBL/GenBank/DDBJ whole genome shotgun (WGS) entry which is preliminary data.</text>
</comment>
<dbReference type="SUPFAM" id="SSF54171">
    <property type="entry name" value="DNA-binding domain"/>
    <property type="match status" value="1"/>
</dbReference>
<feature type="region of interest" description="Disordered" evidence="6">
    <location>
        <begin position="1"/>
        <end position="39"/>
    </location>
</feature>
<evidence type="ECO:0000256" key="6">
    <source>
        <dbReference type="SAM" id="MobiDB-lite"/>
    </source>
</evidence>